<feature type="signal peptide" evidence="2">
    <location>
        <begin position="1"/>
        <end position="20"/>
    </location>
</feature>
<gene>
    <name evidence="3" type="ORF">C8N24_4582</name>
</gene>
<feature type="chain" id="PRO_5038480925" evidence="2">
    <location>
        <begin position="21"/>
        <end position="308"/>
    </location>
</feature>
<keyword evidence="1" id="KW-0472">Membrane</keyword>
<organism evidence="3 4">
    <name type="scientific">Solirubrobacter pauli</name>
    <dbReference type="NCBI Taxonomy" id="166793"/>
    <lineage>
        <taxon>Bacteria</taxon>
        <taxon>Bacillati</taxon>
        <taxon>Actinomycetota</taxon>
        <taxon>Thermoleophilia</taxon>
        <taxon>Solirubrobacterales</taxon>
        <taxon>Solirubrobacteraceae</taxon>
        <taxon>Solirubrobacter</taxon>
    </lineage>
</organism>
<dbReference type="AlphaFoldDB" id="A0A660L0Y0"/>
<keyword evidence="1" id="KW-1133">Transmembrane helix</keyword>
<evidence type="ECO:0000313" key="3">
    <source>
        <dbReference type="EMBL" id="RKQ86569.1"/>
    </source>
</evidence>
<name>A0A660L0Y0_9ACTN</name>
<feature type="transmembrane region" description="Helical" evidence="1">
    <location>
        <begin position="184"/>
        <end position="207"/>
    </location>
</feature>
<evidence type="ECO:0000313" key="4">
    <source>
        <dbReference type="Proteomes" id="UP000278962"/>
    </source>
</evidence>
<feature type="transmembrane region" description="Helical" evidence="1">
    <location>
        <begin position="213"/>
        <end position="232"/>
    </location>
</feature>
<dbReference type="EMBL" id="RBIL01000002">
    <property type="protein sequence ID" value="RKQ86569.1"/>
    <property type="molecule type" value="Genomic_DNA"/>
</dbReference>
<keyword evidence="2" id="KW-0732">Signal</keyword>
<sequence length="308" mass="32042">MRPAVIALLLALLLHATAAAAVDRPGVAEIRQDGTRISWVLGIPGEELTSLAGGETKEEIAGYLANNLRLSVDAESCPGGMHEATPVRRDGVEPYARVEMRFSCPQEAGTFAVINETLVASATDYALGGASGMFRFDADHTLLESTSPKFPRWVRDGFESLVTGWEHVLFLAILLLGARTGRELALLAGSAVAATLLALVLAVEGVVNVPERTIELVTVASVVAVAALPVLGISGRAQLWAVFALALAHGLALAVQVPTGDALLGFALGVVAAEALVISLAAALPLAWRALGRTPGAPAPRRARSAER</sequence>
<dbReference type="RefSeq" id="WP_147447937.1">
    <property type="nucleotide sequence ID" value="NZ_RBIL01000002.1"/>
</dbReference>
<evidence type="ECO:0000256" key="1">
    <source>
        <dbReference type="SAM" id="Phobius"/>
    </source>
</evidence>
<dbReference type="Pfam" id="PF13795">
    <property type="entry name" value="HupE_UreJ_2"/>
    <property type="match status" value="1"/>
</dbReference>
<protein>
    <submittedName>
        <fullName evidence="3">HupE/UreJ protein</fullName>
    </submittedName>
</protein>
<keyword evidence="4" id="KW-1185">Reference proteome</keyword>
<evidence type="ECO:0000256" key="2">
    <source>
        <dbReference type="SAM" id="SignalP"/>
    </source>
</evidence>
<accession>A0A660L0Y0</accession>
<feature type="transmembrane region" description="Helical" evidence="1">
    <location>
        <begin position="239"/>
        <end position="257"/>
    </location>
</feature>
<dbReference type="OrthoDB" id="9808870at2"/>
<keyword evidence="1" id="KW-0812">Transmembrane</keyword>
<proteinExistence type="predicted"/>
<feature type="transmembrane region" description="Helical" evidence="1">
    <location>
        <begin position="263"/>
        <end position="288"/>
    </location>
</feature>
<comment type="caution">
    <text evidence="3">The sequence shown here is derived from an EMBL/GenBank/DDBJ whole genome shotgun (WGS) entry which is preliminary data.</text>
</comment>
<reference evidence="3 4" key="1">
    <citation type="submission" date="2018-10" db="EMBL/GenBank/DDBJ databases">
        <title>Genomic Encyclopedia of Archaeal and Bacterial Type Strains, Phase II (KMG-II): from individual species to whole genera.</title>
        <authorList>
            <person name="Goeker M."/>
        </authorList>
    </citation>
    <scope>NUCLEOTIDE SEQUENCE [LARGE SCALE GENOMIC DNA]</scope>
    <source>
        <strain evidence="3 4">DSM 14954</strain>
    </source>
</reference>
<dbReference type="InterPro" id="IPR032809">
    <property type="entry name" value="Put_HupE_UreJ"/>
</dbReference>
<feature type="transmembrane region" description="Helical" evidence="1">
    <location>
        <begin position="157"/>
        <end position="177"/>
    </location>
</feature>
<dbReference type="Proteomes" id="UP000278962">
    <property type="component" value="Unassembled WGS sequence"/>
</dbReference>